<dbReference type="AlphaFoldDB" id="A0AA86V146"/>
<evidence type="ECO:0000313" key="2">
    <source>
        <dbReference type="EMBL" id="CAL5982626.1"/>
    </source>
</evidence>
<evidence type="ECO:0000313" key="3">
    <source>
        <dbReference type="Proteomes" id="UP001642409"/>
    </source>
</evidence>
<keyword evidence="3" id="KW-1185">Reference proteome</keyword>
<reference evidence="2 3" key="2">
    <citation type="submission" date="2024-07" db="EMBL/GenBank/DDBJ databases">
        <authorList>
            <person name="Akdeniz Z."/>
        </authorList>
    </citation>
    <scope>NUCLEOTIDE SEQUENCE [LARGE SCALE GENOMIC DNA]</scope>
</reference>
<name>A0AA86V146_9EUKA</name>
<sequence>MDPVNLQQQKIIADNIMASNFMIVYKSLANLNINQKIKNRARQMRTEALAWFFPLRNDSFPSSAECEPYKLVSLLSDEVRKQNGQKIYIAIQGNIYQNILKFIAPCCKRLIPQRETS</sequence>
<gene>
    <name evidence="1" type="ORF">HINF_LOCUS64124</name>
    <name evidence="2" type="ORF">HINF_LOCUS7224</name>
</gene>
<reference evidence="1" key="1">
    <citation type="submission" date="2023-06" db="EMBL/GenBank/DDBJ databases">
        <authorList>
            <person name="Kurt Z."/>
        </authorList>
    </citation>
    <scope>NUCLEOTIDE SEQUENCE</scope>
</reference>
<dbReference type="EMBL" id="CATOUU010001174">
    <property type="protein sequence ID" value="CAI9976479.1"/>
    <property type="molecule type" value="Genomic_DNA"/>
</dbReference>
<proteinExistence type="predicted"/>
<protein>
    <submittedName>
        <fullName evidence="1">Uncharacterized protein</fullName>
    </submittedName>
</protein>
<comment type="caution">
    <text evidence="1">The sequence shown here is derived from an EMBL/GenBank/DDBJ whole genome shotgun (WGS) entry which is preliminary data.</text>
</comment>
<organism evidence="1">
    <name type="scientific">Hexamita inflata</name>
    <dbReference type="NCBI Taxonomy" id="28002"/>
    <lineage>
        <taxon>Eukaryota</taxon>
        <taxon>Metamonada</taxon>
        <taxon>Diplomonadida</taxon>
        <taxon>Hexamitidae</taxon>
        <taxon>Hexamitinae</taxon>
        <taxon>Hexamita</taxon>
    </lineage>
</organism>
<evidence type="ECO:0000313" key="1">
    <source>
        <dbReference type="EMBL" id="CAI9976479.1"/>
    </source>
</evidence>
<dbReference type="Proteomes" id="UP001642409">
    <property type="component" value="Unassembled WGS sequence"/>
</dbReference>
<accession>A0AA86V146</accession>
<dbReference type="EMBL" id="CAXDID020000015">
    <property type="protein sequence ID" value="CAL5982626.1"/>
    <property type="molecule type" value="Genomic_DNA"/>
</dbReference>